<organism evidence="1">
    <name type="scientific">Lepeophtheirus salmonis</name>
    <name type="common">Salmon louse</name>
    <name type="synonym">Caligus salmonis</name>
    <dbReference type="NCBI Taxonomy" id="72036"/>
    <lineage>
        <taxon>Eukaryota</taxon>
        <taxon>Metazoa</taxon>
        <taxon>Ecdysozoa</taxon>
        <taxon>Arthropoda</taxon>
        <taxon>Crustacea</taxon>
        <taxon>Multicrustacea</taxon>
        <taxon>Hexanauplia</taxon>
        <taxon>Copepoda</taxon>
        <taxon>Siphonostomatoida</taxon>
        <taxon>Caligidae</taxon>
        <taxon>Lepeophtheirus</taxon>
    </lineage>
</organism>
<evidence type="ECO:0000313" key="1">
    <source>
        <dbReference type="EMBL" id="CDW29332.1"/>
    </source>
</evidence>
<dbReference type="EMBL" id="HACA01011971">
    <property type="protein sequence ID" value="CDW29332.1"/>
    <property type="molecule type" value="Transcribed_RNA"/>
</dbReference>
<name>A0A0K2TUJ4_LEPSM</name>
<sequence length="68" mass="7818">MLKPVGQIQDIMTIGEWHCIQFTLNDTIKRKLLFFIVLLDSNKVTELINNICHNSCGFGVDYTLCTTR</sequence>
<proteinExistence type="predicted"/>
<reference evidence="1" key="1">
    <citation type="submission" date="2014-05" db="EMBL/GenBank/DDBJ databases">
        <authorList>
            <person name="Chronopoulou M."/>
        </authorList>
    </citation>
    <scope>NUCLEOTIDE SEQUENCE</scope>
    <source>
        <tissue evidence="1">Whole organism</tissue>
    </source>
</reference>
<protein>
    <submittedName>
        <fullName evidence="1">Uncharacterized protein</fullName>
    </submittedName>
</protein>
<dbReference type="AlphaFoldDB" id="A0A0K2TUJ4"/>
<accession>A0A0K2TUJ4</accession>